<dbReference type="PROSITE" id="PS50109">
    <property type="entry name" value="HIS_KIN"/>
    <property type="match status" value="1"/>
</dbReference>
<organism evidence="5 6">
    <name type="scientific">Colwellia chukchiensis</name>
    <dbReference type="NCBI Taxonomy" id="641665"/>
    <lineage>
        <taxon>Bacteria</taxon>
        <taxon>Pseudomonadati</taxon>
        <taxon>Pseudomonadota</taxon>
        <taxon>Gammaproteobacteria</taxon>
        <taxon>Alteromonadales</taxon>
        <taxon>Colwelliaceae</taxon>
        <taxon>Colwellia</taxon>
    </lineage>
</organism>
<dbReference type="InterPro" id="IPR001789">
    <property type="entry name" value="Sig_transdc_resp-reg_receiver"/>
</dbReference>
<feature type="domain" description="Histidine kinase" evidence="3">
    <location>
        <begin position="308"/>
        <end position="510"/>
    </location>
</feature>
<dbReference type="InterPro" id="IPR036097">
    <property type="entry name" value="HisK_dim/P_sf"/>
</dbReference>
<dbReference type="InterPro" id="IPR036890">
    <property type="entry name" value="HATPase_C_sf"/>
</dbReference>
<dbReference type="PANTHER" id="PTHR43547">
    <property type="entry name" value="TWO-COMPONENT HISTIDINE KINASE"/>
    <property type="match status" value="1"/>
</dbReference>
<dbReference type="Pfam" id="PF00072">
    <property type="entry name" value="Response_reg"/>
    <property type="match status" value="1"/>
</dbReference>
<name>A0A1H7NNU7_9GAMM</name>
<evidence type="ECO:0000256" key="2">
    <source>
        <dbReference type="PROSITE-ProRule" id="PRU00169"/>
    </source>
</evidence>
<sequence length="510" mass="56189">MPVLDHILIVDERRLVREALAKIIHACGVSKASIACVENEDDAIEYAQFSPVSLLICADNINNDNVEGFHASLCQYTASKQLATMVLVTDQAADSFRQPNSSNKAWLTLSRPYKKQQIIRALFSLTQNPIFDFDTQAIEKSASNNLVAQHEEETLTSSEKATVLVVDDETSNIDVAAGNLRHIYRVMAAKSGEDALRIVASNKHNITLILLDIMMPAMDGYQVCAALKAKQASADIPVIFLSAKAQIDDIKHGFDLGAVDYITKPLNGDLLRARVATHIRLQQQKQALSAQITTLKENAKLREDIEKITQHDLKAPLNNILFETYRLADKRAANAINRAVNNVVNMVNNSLNLYKIEQGIYTFIPQATNINTLITDAINAVSSITSDKNINIALQGFDVEHTILAEPLLCLSIFNNLIKNAVEASPINKTITLQLSHQSGTICFQLTNDGVIPPEIRSGLFEKYTSSNHQTGVGLGTYSAKLMTQVQHGDINFEIINNQQTRFTVNLPAA</sequence>
<dbReference type="AlphaFoldDB" id="A0A1H7NNU7"/>
<dbReference type="SMART" id="SM00387">
    <property type="entry name" value="HATPase_c"/>
    <property type="match status" value="1"/>
</dbReference>
<dbReference type="InterPro" id="IPR003594">
    <property type="entry name" value="HATPase_dom"/>
</dbReference>
<dbReference type="InterPro" id="IPR005467">
    <property type="entry name" value="His_kinase_dom"/>
</dbReference>
<evidence type="ECO:0000313" key="6">
    <source>
        <dbReference type="Proteomes" id="UP000199297"/>
    </source>
</evidence>
<evidence type="ECO:0000259" key="3">
    <source>
        <dbReference type="PROSITE" id="PS50109"/>
    </source>
</evidence>
<dbReference type="PANTHER" id="PTHR43547:SF2">
    <property type="entry name" value="HYBRID SIGNAL TRANSDUCTION HISTIDINE KINASE C"/>
    <property type="match status" value="1"/>
</dbReference>
<keyword evidence="6" id="KW-1185">Reference proteome</keyword>
<gene>
    <name evidence="5" type="ORF">SAMN05216262_10843</name>
</gene>
<dbReference type="InterPro" id="IPR011006">
    <property type="entry name" value="CheY-like_superfamily"/>
</dbReference>
<protein>
    <submittedName>
        <fullName evidence="5">Response regulator c-di-GMP phosphodiesterase, RpfG family, contains REC and HD-GYP domains</fullName>
    </submittedName>
</protein>
<evidence type="ECO:0000259" key="4">
    <source>
        <dbReference type="PROSITE" id="PS50110"/>
    </source>
</evidence>
<accession>A0A1H7NNU7</accession>
<dbReference type="Gene3D" id="3.30.565.10">
    <property type="entry name" value="Histidine kinase-like ATPase, C-terminal domain"/>
    <property type="match status" value="1"/>
</dbReference>
<dbReference type="PROSITE" id="PS50110">
    <property type="entry name" value="RESPONSE_REGULATORY"/>
    <property type="match status" value="1"/>
</dbReference>
<dbReference type="SMART" id="SM00448">
    <property type="entry name" value="REC"/>
    <property type="match status" value="1"/>
</dbReference>
<keyword evidence="1 2" id="KW-0597">Phosphoprotein</keyword>
<proteinExistence type="predicted"/>
<dbReference type="GO" id="GO:0000155">
    <property type="term" value="F:phosphorelay sensor kinase activity"/>
    <property type="evidence" value="ECO:0007669"/>
    <property type="project" value="InterPro"/>
</dbReference>
<dbReference type="EMBL" id="FOBI01000008">
    <property type="protein sequence ID" value="SEL25240.1"/>
    <property type="molecule type" value="Genomic_DNA"/>
</dbReference>
<evidence type="ECO:0000256" key="1">
    <source>
        <dbReference type="ARBA" id="ARBA00022553"/>
    </source>
</evidence>
<dbReference type="SUPFAM" id="SSF52172">
    <property type="entry name" value="CheY-like"/>
    <property type="match status" value="2"/>
</dbReference>
<dbReference type="Proteomes" id="UP000199297">
    <property type="component" value="Unassembled WGS sequence"/>
</dbReference>
<feature type="domain" description="Response regulatory" evidence="4">
    <location>
        <begin position="162"/>
        <end position="279"/>
    </location>
</feature>
<evidence type="ECO:0000313" key="5">
    <source>
        <dbReference type="EMBL" id="SEL25240.1"/>
    </source>
</evidence>
<dbReference type="SUPFAM" id="SSF47384">
    <property type="entry name" value="Homodimeric domain of signal transducing histidine kinase"/>
    <property type="match status" value="1"/>
</dbReference>
<dbReference type="Gene3D" id="3.40.50.2300">
    <property type="match status" value="2"/>
</dbReference>
<dbReference type="Pfam" id="PF02518">
    <property type="entry name" value="HATPase_c"/>
    <property type="match status" value="1"/>
</dbReference>
<reference evidence="6" key="1">
    <citation type="submission" date="2016-10" db="EMBL/GenBank/DDBJ databases">
        <authorList>
            <person name="Varghese N."/>
            <person name="Submissions S."/>
        </authorList>
    </citation>
    <scope>NUCLEOTIDE SEQUENCE [LARGE SCALE GENOMIC DNA]</scope>
    <source>
        <strain evidence="6">CGMCC 1.9127</strain>
    </source>
</reference>
<dbReference type="SUPFAM" id="SSF55874">
    <property type="entry name" value="ATPase domain of HSP90 chaperone/DNA topoisomerase II/histidine kinase"/>
    <property type="match status" value="1"/>
</dbReference>
<feature type="modified residue" description="4-aspartylphosphate" evidence="2">
    <location>
        <position position="212"/>
    </location>
</feature>
<dbReference type="STRING" id="641665.GCA_002104455_03561"/>